<dbReference type="EMBL" id="SJOO01000011">
    <property type="protein sequence ID" value="TCB90197.1"/>
    <property type="molecule type" value="Genomic_DNA"/>
</dbReference>
<dbReference type="InterPro" id="IPR043078">
    <property type="entry name" value="Sialyltransferase_N"/>
</dbReference>
<evidence type="ECO:0000256" key="1">
    <source>
        <dbReference type="ARBA" id="ARBA00022676"/>
    </source>
</evidence>
<keyword evidence="2" id="KW-0808">Transferase</keyword>
<protein>
    <recommendedName>
        <fullName evidence="5">Lipopolysaccharide heptosyltransferase family protein</fullName>
    </recommendedName>
</protein>
<gene>
    <name evidence="3" type="ORF">E0L20_19695</name>
</gene>
<keyword evidence="1" id="KW-0328">Glycosyltransferase</keyword>
<evidence type="ECO:0008006" key="5">
    <source>
        <dbReference type="Google" id="ProtNLM"/>
    </source>
</evidence>
<proteinExistence type="predicted"/>
<dbReference type="PANTHER" id="PTHR30160">
    <property type="entry name" value="TETRAACYLDISACCHARIDE 4'-KINASE-RELATED"/>
    <property type="match status" value="1"/>
</dbReference>
<dbReference type="OrthoDB" id="6597874at2"/>
<dbReference type="GO" id="GO:0005829">
    <property type="term" value="C:cytosol"/>
    <property type="evidence" value="ECO:0007669"/>
    <property type="project" value="TreeGrafter"/>
</dbReference>
<dbReference type="Pfam" id="PF01075">
    <property type="entry name" value="Glyco_transf_9"/>
    <property type="match status" value="1"/>
</dbReference>
<reference evidence="3 4" key="1">
    <citation type="submission" date="2019-02" db="EMBL/GenBank/DDBJ databases">
        <title>The draft genome of Enterobacter spp. strains.</title>
        <authorList>
            <person name="Wang C."/>
            <person name="Feng Y."/>
            <person name="Zong Z."/>
        </authorList>
    </citation>
    <scope>NUCLEOTIDE SEQUENCE [LARGE SCALE GENOMIC DNA]</scope>
    <source>
        <strain evidence="3 4">WCHEW120002</strain>
    </source>
</reference>
<accession>A0A4R0G2I8</accession>
<dbReference type="Proteomes" id="UP000291424">
    <property type="component" value="Unassembled WGS sequence"/>
</dbReference>
<dbReference type="InterPro" id="IPR002201">
    <property type="entry name" value="Glyco_trans_9"/>
</dbReference>
<dbReference type="InterPro" id="IPR051199">
    <property type="entry name" value="LPS_LOS_Heptosyltrfase"/>
</dbReference>
<dbReference type="AlphaFoldDB" id="A0A4R0G2I8"/>
<dbReference type="GO" id="GO:0009244">
    <property type="term" value="P:lipopolysaccharide core region biosynthetic process"/>
    <property type="evidence" value="ECO:0007669"/>
    <property type="project" value="TreeGrafter"/>
</dbReference>
<dbReference type="GO" id="GO:0008713">
    <property type="term" value="F:ADP-heptose-lipopolysaccharide heptosyltransferase activity"/>
    <property type="evidence" value="ECO:0007669"/>
    <property type="project" value="TreeGrafter"/>
</dbReference>
<sequence>MTGKAGLIISPRCVRLFIWPEHPPSPPRQLSKRSGKINALYPVKTKIYIETTRANFCHQVANHIHSVAKEACKTIFVLKNTKVNPQPFASLDISEIHYADGELKNTLTSLANILHQHNLNEIEVHVEASTASLALLIFCSVFKDNMHCIKPHIYETSVRDYALRSQSQNNAELYKKLSAALNGHAGFVGSIEELMACGYAWHHFTDAAYYITDENINSADLPVRFIAPLTEEQKKVFSNFLCIPDSMIAVIRDFFAQDDVYYCSHIAPRHPSLADTHKRVFAEQLLDIRQRHTGHKFFLLSHNDNDAGVLRAASDHFYQLPPCLPFSAMQWLGITPKNVISSFRDELTTLNNPSNRYIISMTAKEELCLPESELLATFNLSPDAVRYADELATYHREGHVKRIFYSSASMGDIVYGLGAIHALKTRYPEDAFVFVTNKLYAELIDNSTAEVEHWDIHALTADQRFQIELANRFSRLHFFERWEQIVAPSHMTDAFISEVTPDTFDTHKRARLDFEKIDKDPVDRFMRVHNITRGKVVLLHPNIGSPNRTWAEQHWKKLAERFIRAGWQVILIGSDNNKFQNKKTMHIDMPGVINGMNAFTITQTVYLMSLCQLLVACDSGPVALAGYTEIAISALYSIIPSQYRLPYRHNILGWNAQGINVGCQFGQCGHLIMNENFFKHTLHKKWAHPTSQQFSEWCPNAKKYACLAQFSDADWWEHIERFINSEDFILNT</sequence>
<dbReference type="Gene3D" id="3.40.50.2000">
    <property type="entry name" value="Glycogen Phosphorylase B"/>
    <property type="match status" value="1"/>
</dbReference>
<dbReference type="Gene3D" id="3.40.50.11120">
    <property type="entry name" value="Sialyltransferase, N-terminal GT-B Rossman nucleotide-binding domain"/>
    <property type="match status" value="1"/>
</dbReference>
<evidence type="ECO:0000256" key="2">
    <source>
        <dbReference type="ARBA" id="ARBA00022679"/>
    </source>
</evidence>
<comment type="caution">
    <text evidence="3">The sequence shown here is derived from an EMBL/GenBank/DDBJ whole genome shotgun (WGS) entry which is preliminary data.</text>
</comment>
<organism evidence="3 4">
    <name type="scientific">Enterobacter wuhouensis</name>
    <dbReference type="NCBI Taxonomy" id="2529381"/>
    <lineage>
        <taxon>Bacteria</taxon>
        <taxon>Pseudomonadati</taxon>
        <taxon>Pseudomonadota</taxon>
        <taxon>Gammaproteobacteria</taxon>
        <taxon>Enterobacterales</taxon>
        <taxon>Enterobacteriaceae</taxon>
        <taxon>Enterobacter</taxon>
    </lineage>
</organism>
<dbReference type="SUPFAM" id="SSF53756">
    <property type="entry name" value="UDP-Glycosyltransferase/glycogen phosphorylase"/>
    <property type="match status" value="1"/>
</dbReference>
<evidence type="ECO:0000313" key="4">
    <source>
        <dbReference type="Proteomes" id="UP000291424"/>
    </source>
</evidence>
<evidence type="ECO:0000313" key="3">
    <source>
        <dbReference type="EMBL" id="TCB90197.1"/>
    </source>
</evidence>
<name>A0A4R0G2I8_9ENTR</name>